<organism evidence="2 3">
    <name type="scientific">Candidatus Woesebacteria bacterium GW2011_GWF1_46_13</name>
    <dbReference type="NCBI Taxonomy" id="1618602"/>
    <lineage>
        <taxon>Bacteria</taxon>
        <taxon>Candidatus Woeseibacteriota</taxon>
    </lineage>
</organism>
<evidence type="ECO:0000259" key="1">
    <source>
        <dbReference type="SMART" id="SM00670"/>
    </source>
</evidence>
<dbReference type="EMBL" id="LCLV01000007">
    <property type="protein sequence ID" value="KKU24381.1"/>
    <property type="molecule type" value="Genomic_DNA"/>
</dbReference>
<sequence length="144" mass="15703">MVSDQTRGNKVFIDSSVLIAAAISPTGSARDLIKGSFRNKSKIVVSDLVLEETERNLTNKAPKALPTLQLFLEVLNPEVVSPSKSLVLKVSRVVDPKDAPIVAGAVSAKADYLVSFDRKHLLQHKQEIEANFKVKVVTPDEVVK</sequence>
<dbReference type="InterPro" id="IPR002716">
    <property type="entry name" value="PIN_dom"/>
</dbReference>
<dbReference type="SMART" id="SM00670">
    <property type="entry name" value="PINc"/>
    <property type="match status" value="1"/>
</dbReference>
<accession>A0A0G1NV90</accession>
<dbReference type="InterPro" id="IPR029060">
    <property type="entry name" value="PIN-like_dom_sf"/>
</dbReference>
<dbReference type="Gene3D" id="3.40.50.1010">
    <property type="entry name" value="5'-nuclease"/>
    <property type="match status" value="1"/>
</dbReference>
<dbReference type="PANTHER" id="PTHR34610:SF4">
    <property type="entry name" value="SLL8027 PROTEIN"/>
    <property type="match status" value="1"/>
</dbReference>
<name>A0A0G1NV90_9BACT</name>
<evidence type="ECO:0000313" key="3">
    <source>
        <dbReference type="Proteomes" id="UP000034643"/>
    </source>
</evidence>
<dbReference type="AlphaFoldDB" id="A0A0G1NV90"/>
<gene>
    <name evidence="2" type="ORF">UX34_C0007G0034</name>
</gene>
<dbReference type="NCBIfam" id="TIGR00305">
    <property type="entry name" value="putative toxin-antitoxin system toxin component, PIN family"/>
    <property type="match status" value="1"/>
</dbReference>
<dbReference type="SUPFAM" id="SSF88723">
    <property type="entry name" value="PIN domain-like"/>
    <property type="match status" value="1"/>
</dbReference>
<dbReference type="InterPro" id="IPR002850">
    <property type="entry name" value="PIN_toxin-like"/>
</dbReference>
<comment type="caution">
    <text evidence="2">The sequence shown here is derived from an EMBL/GenBank/DDBJ whole genome shotgun (WGS) entry which is preliminary data.</text>
</comment>
<proteinExistence type="predicted"/>
<evidence type="ECO:0000313" key="2">
    <source>
        <dbReference type="EMBL" id="KKU24381.1"/>
    </source>
</evidence>
<dbReference type="Proteomes" id="UP000034643">
    <property type="component" value="Unassembled WGS sequence"/>
</dbReference>
<dbReference type="PANTHER" id="PTHR34610">
    <property type="entry name" value="SSL7007 PROTEIN"/>
    <property type="match status" value="1"/>
</dbReference>
<protein>
    <recommendedName>
        <fullName evidence="1">PIN domain-containing protein</fullName>
    </recommendedName>
</protein>
<dbReference type="Pfam" id="PF13470">
    <property type="entry name" value="PIN_3"/>
    <property type="match status" value="1"/>
</dbReference>
<reference evidence="2 3" key="1">
    <citation type="journal article" date="2015" name="Nature">
        <title>rRNA introns, odd ribosomes, and small enigmatic genomes across a large radiation of phyla.</title>
        <authorList>
            <person name="Brown C.T."/>
            <person name="Hug L.A."/>
            <person name="Thomas B.C."/>
            <person name="Sharon I."/>
            <person name="Castelle C.J."/>
            <person name="Singh A."/>
            <person name="Wilkins M.J."/>
            <person name="Williams K.H."/>
            <person name="Banfield J.F."/>
        </authorList>
    </citation>
    <scope>NUCLEOTIDE SEQUENCE [LARGE SCALE GENOMIC DNA]</scope>
</reference>
<feature type="domain" description="PIN" evidence="1">
    <location>
        <begin position="9"/>
        <end position="122"/>
    </location>
</feature>